<feature type="transmembrane region" description="Helical" evidence="1">
    <location>
        <begin position="39"/>
        <end position="60"/>
    </location>
</feature>
<dbReference type="PANTHER" id="PTHR23021:SF26">
    <property type="entry name" value="SERPENTINE RECEPTOR, CLASS T"/>
    <property type="match status" value="1"/>
</dbReference>
<feature type="transmembrane region" description="Helical" evidence="1">
    <location>
        <begin position="72"/>
        <end position="94"/>
    </location>
</feature>
<feature type="transmembrane region" description="Helical" evidence="1">
    <location>
        <begin position="197"/>
        <end position="223"/>
    </location>
</feature>
<dbReference type="SUPFAM" id="SSF81321">
    <property type="entry name" value="Family A G protein-coupled receptor-like"/>
    <property type="match status" value="1"/>
</dbReference>
<dbReference type="InterPro" id="IPR019425">
    <property type="entry name" value="7TM_GPCR_serpentine_rcpt_Srt"/>
</dbReference>
<dbReference type="Proteomes" id="UP000053660">
    <property type="component" value="Unassembled WGS sequence"/>
</dbReference>
<protein>
    <recommendedName>
        <fullName evidence="4">7 transmembrane receptor</fullName>
    </recommendedName>
</protein>
<dbReference type="Pfam" id="PF10321">
    <property type="entry name" value="7TM_GPCR_Srt"/>
    <property type="match status" value="1"/>
</dbReference>
<accession>A0A0B1T8Y9</accession>
<evidence type="ECO:0000313" key="3">
    <source>
        <dbReference type="Proteomes" id="UP000053660"/>
    </source>
</evidence>
<feature type="transmembrane region" description="Helical" evidence="1">
    <location>
        <begin position="244"/>
        <end position="265"/>
    </location>
</feature>
<dbReference type="OrthoDB" id="5873245at2759"/>
<evidence type="ECO:0008006" key="4">
    <source>
        <dbReference type="Google" id="ProtNLM"/>
    </source>
</evidence>
<dbReference type="Gene3D" id="1.20.1070.10">
    <property type="entry name" value="Rhodopsin 7-helix transmembrane proteins"/>
    <property type="match status" value="1"/>
</dbReference>
<dbReference type="AlphaFoldDB" id="A0A0B1T8Y9"/>
<name>A0A0B1T8Y9_OESDE</name>
<organism evidence="2 3">
    <name type="scientific">Oesophagostomum dentatum</name>
    <name type="common">Nodular worm</name>
    <dbReference type="NCBI Taxonomy" id="61180"/>
    <lineage>
        <taxon>Eukaryota</taxon>
        <taxon>Metazoa</taxon>
        <taxon>Ecdysozoa</taxon>
        <taxon>Nematoda</taxon>
        <taxon>Chromadorea</taxon>
        <taxon>Rhabditida</taxon>
        <taxon>Rhabditina</taxon>
        <taxon>Rhabditomorpha</taxon>
        <taxon>Strongyloidea</taxon>
        <taxon>Strongylidae</taxon>
        <taxon>Oesophagostomum</taxon>
    </lineage>
</organism>
<feature type="transmembrane region" description="Helical" evidence="1">
    <location>
        <begin position="114"/>
        <end position="131"/>
    </location>
</feature>
<feature type="transmembrane region" description="Helical" evidence="1">
    <location>
        <begin position="271"/>
        <end position="294"/>
    </location>
</feature>
<gene>
    <name evidence="2" type="ORF">OESDEN_06045</name>
</gene>
<evidence type="ECO:0000313" key="2">
    <source>
        <dbReference type="EMBL" id="KHJ94033.1"/>
    </source>
</evidence>
<keyword evidence="1" id="KW-1133">Transmembrane helix</keyword>
<keyword evidence="1" id="KW-0812">Transmembrane</keyword>
<reference evidence="2 3" key="1">
    <citation type="submission" date="2014-03" db="EMBL/GenBank/DDBJ databases">
        <title>Draft genome of the hookworm Oesophagostomum dentatum.</title>
        <authorList>
            <person name="Mitreva M."/>
        </authorList>
    </citation>
    <scope>NUCLEOTIDE SEQUENCE [LARGE SCALE GENOMIC DNA]</scope>
    <source>
        <strain evidence="2 3">OD-Hann</strain>
    </source>
</reference>
<keyword evidence="3" id="KW-1185">Reference proteome</keyword>
<feature type="transmembrane region" description="Helical" evidence="1">
    <location>
        <begin position="152"/>
        <end position="171"/>
    </location>
</feature>
<keyword evidence="1" id="KW-0472">Membrane</keyword>
<evidence type="ECO:0000256" key="1">
    <source>
        <dbReference type="SAM" id="Phobius"/>
    </source>
</evidence>
<sequence length="338" mass="39087">MQFFYFHLPWLIDEKEYNCSGRSNAEWQSRGSVNLFQGIYFSTMGTIFLVLYVLAMIGMYRGRLLSVPCYKIMFLNGFVDVIELIITTYAIPYFHFTGGVFCSLRTLDWIVGHFVYANWCGSTFNCFALALNRIVEVIPAANRFRFLFHGRAPLAWIFASISLMIMTAFTTRPIPYNSKVSAILNTPVISDDAEWEYYHYTSLFVFLYNFAVVVMLSVPYTILCSYMWRHRKDLIRFDAIQRQLLVQVLCLCFPTLFVAVVYALVELLDVPHPLVIFVNINWQLSHGLHGLVYLRFNTQIRKEIFYLFGKKPKSSSTVSMAHTALTQTARMAFSKTSA</sequence>
<proteinExistence type="predicted"/>
<dbReference type="PANTHER" id="PTHR23021">
    <property type="entry name" value="SERPENTINE RECEPTOR, CLASS T"/>
    <property type="match status" value="1"/>
</dbReference>
<dbReference type="EMBL" id="KN550498">
    <property type="protein sequence ID" value="KHJ94033.1"/>
    <property type="molecule type" value="Genomic_DNA"/>
</dbReference>